<dbReference type="OrthoDB" id="9813394at2"/>
<dbReference type="SUPFAM" id="SSF55874">
    <property type="entry name" value="ATPase domain of HSP90 chaperone/DNA topoisomerase II/histidine kinase"/>
    <property type="match status" value="1"/>
</dbReference>
<feature type="domain" description="PAC" evidence="12">
    <location>
        <begin position="339"/>
        <end position="391"/>
    </location>
</feature>
<dbReference type="FunFam" id="3.30.565.10:FF:000037">
    <property type="entry name" value="Hybrid sensor histidine kinase/response regulator"/>
    <property type="match status" value="1"/>
</dbReference>
<dbReference type="AlphaFoldDB" id="B8CW30"/>
<dbReference type="InterPro" id="IPR000700">
    <property type="entry name" value="PAS-assoc_C"/>
</dbReference>
<dbReference type="SMART" id="SM00387">
    <property type="entry name" value="HATPase_c"/>
    <property type="match status" value="1"/>
</dbReference>
<keyword evidence="8" id="KW-0902">Two-component regulatory system</keyword>
<dbReference type="CDD" id="cd00082">
    <property type="entry name" value="HisKA"/>
    <property type="match status" value="1"/>
</dbReference>
<evidence type="ECO:0000259" key="12">
    <source>
        <dbReference type="PROSITE" id="PS50113"/>
    </source>
</evidence>
<evidence type="ECO:0000313" key="13">
    <source>
        <dbReference type="EMBL" id="ACL69499.1"/>
    </source>
</evidence>
<dbReference type="GO" id="GO:0009927">
    <property type="term" value="F:histidine phosphotransfer kinase activity"/>
    <property type="evidence" value="ECO:0007669"/>
    <property type="project" value="TreeGrafter"/>
</dbReference>
<protein>
    <recommendedName>
        <fullName evidence="2">histidine kinase</fullName>
        <ecNumber evidence="2">2.7.13.3</ecNumber>
    </recommendedName>
</protein>
<dbReference type="PROSITE" id="PS50113">
    <property type="entry name" value="PAC"/>
    <property type="match status" value="1"/>
</dbReference>
<dbReference type="PRINTS" id="PR00344">
    <property type="entry name" value="BCTRLSENSOR"/>
</dbReference>
<keyword evidence="9" id="KW-0472">Membrane</keyword>
<dbReference type="PROSITE" id="PS50112">
    <property type="entry name" value="PAS"/>
    <property type="match status" value="1"/>
</dbReference>
<organism evidence="13 14">
    <name type="scientific">Halothermothrix orenii (strain H 168 / OCM 544 / DSM 9562)</name>
    <dbReference type="NCBI Taxonomy" id="373903"/>
    <lineage>
        <taxon>Bacteria</taxon>
        <taxon>Bacillati</taxon>
        <taxon>Bacillota</taxon>
        <taxon>Clostridia</taxon>
        <taxon>Halanaerobiales</taxon>
        <taxon>Halothermotrichaceae</taxon>
        <taxon>Halothermothrix</taxon>
    </lineage>
</organism>
<dbReference type="SMART" id="SM00091">
    <property type="entry name" value="PAS"/>
    <property type="match status" value="1"/>
</dbReference>
<sequence length="652" mass="75461">MIKSKFYVGDLPFILLFIILFLASFYNYIFFHSVVELLTIITASNVFIIAFATTEIGENNYFKFLGLAYGFVAFFDLLHMTSCQGLGIFPEYDINLCIQFWIVARLIESISLLVSFAFVNSNTNNFKKYRFFIRYIFISVLFLVLLFYELFPLCYHNNSLTNFKVITEYAISFILLLSIIVLKKSSSWFSSSVYRLLFLSLVFTFMSELLLASYLNPYGFRNILGHLFKLVSFYLIYKSVSVTSLKKPFETLFYKLNQANKKLKNEKNKILDITEAIFIFIDKEGKITLINKKGCEVLGYQEEEIIGKEWVTNFVYKDDRERVRKTLENIVTCGCNNGNNFEHQVVTRDNTRRTILWKNTVLKDERGQIRGVLSSGLDITDKKLLEEELEYNKLRTEFFANLSHEFKTPLNVIFSALHLIEWSLDKNPLKKDKIKSYLKTITHNSYRLLRLITNLLDITKIDANSYQLNICNCDIVKIVKSAVNSVKGHINNKTRKIVFNTNVNEKIIACDPFDIERILYNLLSNAIKFTGEGDKITVEIKDRGQSLNIIVKDTGIGIPEEMQDYIFKRFRQVDKSFRRNNEGSGLGLSLTKSLVELHGGSISIESKPGKGSTFIIKLPVFQVSNNLCENTRKKSKELIDRINLEFSDIYEL</sequence>
<dbReference type="InterPro" id="IPR003594">
    <property type="entry name" value="HATPase_dom"/>
</dbReference>
<dbReference type="InterPro" id="IPR003661">
    <property type="entry name" value="HisK_dim/P_dom"/>
</dbReference>
<name>B8CW30_HALOH</name>
<dbReference type="PANTHER" id="PTHR43047">
    <property type="entry name" value="TWO-COMPONENT HISTIDINE PROTEIN KINASE"/>
    <property type="match status" value="1"/>
</dbReference>
<dbReference type="Gene3D" id="3.30.450.20">
    <property type="entry name" value="PAS domain"/>
    <property type="match status" value="1"/>
</dbReference>
<dbReference type="SUPFAM" id="SSF55785">
    <property type="entry name" value="PYP-like sensor domain (PAS domain)"/>
    <property type="match status" value="1"/>
</dbReference>
<dbReference type="Pfam" id="PF17159">
    <property type="entry name" value="MASE3"/>
    <property type="match status" value="1"/>
</dbReference>
<feature type="transmembrane region" description="Helical" evidence="9">
    <location>
        <begin position="37"/>
        <end position="54"/>
    </location>
</feature>
<keyword evidence="9" id="KW-0812">Transmembrane</keyword>
<dbReference type="NCBIfam" id="TIGR00229">
    <property type="entry name" value="sensory_box"/>
    <property type="match status" value="1"/>
</dbReference>
<reference evidence="13 14" key="1">
    <citation type="journal article" date="2009" name="PLoS ONE">
        <title>Genome analysis of the anaerobic thermohalophilic bacterium Halothermothrix orenii.</title>
        <authorList>
            <person name="Mavromatis K."/>
            <person name="Ivanova N."/>
            <person name="Anderson I."/>
            <person name="Lykidis A."/>
            <person name="Hooper S.D."/>
            <person name="Sun H."/>
            <person name="Kunin V."/>
            <person name="Lapidus A."/>
            <person name="Hugenholtz P."/>
            <person name="Patel B."/>
            <person name="Kyrpides N.C."/>
        </authorList>
    </citation>
    <scope>NUCLEOTIDE SEQUENCE [LARGE SCALE GENOMIC DNA]</scope>
    <source>
        <strain evidence="14">H 168 / OCM 544 / DSM 9562</strain>
    </source>
</reference>
<evidence type="ECO:0000256" key="1">
    <source>
        <dbReference type="ARBA" id="ARBA00000085"/>
    </source>
</evidence>
<dbReference type="CDD" id="cd00130">
    <property type="entry name" value="PAS"/>
    <property type="match status" value="1"/>
</dbReference>
<dbReference type="InterPro" id="IPR013767">
    <property type="entry name" value="PAS_fold"/>
</dbReference>
<keyword evidence="3" id="KW-0597">Phosphoprotein</keyword>
<feature type="transmembrane region" description="Helical" evidence="9">
    <location>
        <begin position="98"/>
        <end position="119"/>
    </location>
</feature>
<dbReference type="InterPro" id="IPR005467">
    <property type="entry name" value="His_kinase_dom"/>
</dbReference>
<feature type="transmembrane region" description="Helical" evidence="9">
    <location>
        <begin position="131"/>
        <end position="151"/>
    </location>
</feature>
<dbReference type="GO" id="GO:0005524">
    <property type="term" value="F:ATP binding"/>
    <property type="evidence" value="ECO:0007669"/>
    <property type="project" value="UniProtKB-KW"/>
</dbReference>
<feature type="transmembrane region" description="Helical" evidence="9">
    <location>
        <begin position="61"/>
        <end position="78"/>
    </location>
</feature>
<dbReference type="InterPro" id="IPR036097">
    <property type="entry name" value="HisK_dim/P_sf"/>
</dbReference>
<dbReference type="Gene3D" id="3.30.565.10">
    <property type="entry name" value="Histidine kinase-like ATPase, C-terminal domain"/>
    <property type="match status" value="1"/>
</dbReference>
<dbReference type="HOGENOM" id="CLU_000445_89_20_9"/>
<dbReference type="Proteomes" id="UP000000719">
    <property type="component" value="Chromosome"/>
</dbReference>
<evidence type="ECO:0000256" key="7">
    <source>
        <dbReference type="ARBA" id="ARBA00022840"/>
    </source>
</evidence>
<dbReference type="EMBL" id="CP001098">
    <property type="protein sequence ID" value="ACL69499.1"/>
    <property type="molecule type" value="Genomic_DNA"/>
</dbReference>
<dbReference type="SMART" id="SM00086">
    <property type="entry name" value="PAC"/>
    <property type="match status" value="1"/>
</dbReference>
<evidence type="ECO:0000256" key="3">
    <source>
        <dbReference type="ARBA" id="ARBA00022553"/>
    </source>
</evidence>
<feature type="transmembrane region" description="Helical" evidence="9">
    <location>
        <begin position="163"/>
        <end position="182"/>
    </location>
</feature>
<keyword evidence="14" id="KW-1185">Reference proteome</keyword>
<keyword evidence="5" id="KW-0547">Nucleotide-binding</keyword>
<accession>B8CW30</accession>
<dbReference type="InterPro" id="IPR004358">
    <property type="entry name" value="Sig_transdc_His_kin-like_C"/>
</dbReference>
<dbReference type="SUPFAM" id="SSF47384">
    <property type="entry name" value="Homodimeric domain of signal transducing histidine kinase"/>
    <property type="match status" value="1"/>
</dbReference>
<dbReference type="CDD" id="cd16922">
    <property type="entry name" value="HATPase_EvgS-ArcB-TorS-like"/>
    <property type="match status" value="1"/>
</dbReference>
<evidence type="ECO:0000256" key="6">
    <source>
        <dbReference type="ARBA" id="ARBA00022777"/>
    </source>
</evidence>
<evidence type="ECO:0000256" key="5">
    <source>
        <dbReference type="ARBA" id="ARBA00022741"/>
    </source>
</evidence>
<evidence type="ECO:0000256" key="4">
    <source>
        <dbReference type="ARBA" id="ARBA00022679"/>
    </source>
</evidence>
<dbReference type="SMART" id="SM00388">
    <property type="entry name" value="HisKA"/>
    <property type="match status" value="1"/>
</dbReference>
<dbReference type="InterPro" id="IPR033425">
    <property type="entry name" value="MASE3"/>
</dbReference>
<gene>
    <name evidence="13" type="ordered locus">Hore_07420</name>
</gene>
<dbReference type="InterPro" id="IPR001610">
    <property type="entry name" value="PAC"/>
</dbReference>
<evidence type="ECO:0000256" key="9">
    <source>
        <dbReference type="SAM" id="Phobius"/>
    </source>
</evidence>
<feature type="domain" description="PAS" evidence="11">
    <location>
        <begin position="263"/>
        <end position="334"/>
    </location>
</feature>
<keyword evidence="7" id="KW-0067">ATP-binding</keyword>
<dbReference type="STRING" id="373903.Hore_07420"/>
<dbReference type="GO" id="GO:0000155">
    <property type="term" value="F:phosphorelay sensor kinase activity"/>
    <property type="evidence" value="ECO:0007669"/>
    <property type="project" value="InterPro"/>
</dbReference>
<evidence type="ECO:0000256" key="2">
    <source>
        <dbReference type="ARBA" id="ARBA00012438"/>
    </source>
</evidence>
<evidence type="ECO:0000313" key="14">
    <source>
        <dbReference type="Proteomes" id="UP000000719"/>
    </source>
</evidence>
<dbReference type="EC" id="2.7.13.3" evidence="2"/>
<dbReference type="InterPro" id="IPR036890">
    <property type="entry name" value="HATPase_C_sf"/>
</dbReference>
<keyword evidence="9" id="KW-1133">Transmembrane helix</keyword>
<comment type="catalytic activity">
    <reaction evidence="1">
        <text>ATP + protein L-histidine = ADP + protein N-phospho-L-histidine.</text>
        <dbReference type="EC" id="2.7.13.3"/>
    </reaction>
</comment>
<dbReference type="InterPro" id="IPR035965">
    <property type="entry name" value="PAS-like_dom_sf"/>
</dbReference>
<dbReference type="KEGG" id="hor:Hore_07420"/>
<evidence type="ECO:0000259" key="11">
    <source>
        <dbReference type="PROSITE" id="PS50112"/>
    </source>
</evidence>
<dbReference type="eggNOG" id="COG5002">
    <property type="taxonomic scope" value="Bacteria"/>
</dbReference>
<dbReference type="PANTHER" id="PTHR43047:SF72">
    <property type="entry name" value="OSMOSENSING HISTIDINE PROTEIN KINASE SLN1"/>
    <property type="match status" value="1"/>
</dbReference>
<feature type="domain" description="Histidine kinase" evidence="10">
    <location>
        <begin position="401"/>
        <end position="622"/>
    </location>
</feature>
<dbReference type="RefSeq" id="WP_012635687.1">
    <property type="nucleotide sequence ID" value="NC_011899.1"/>
</dbReference>
<dbReference type="Gene3D" id="1.10.287.130">
    <property type="match status" value="1"/>
</dbReference>
<dbReference type="PROSITE" id="PS50109">
    <property type="entry name" value="HIS_KIN"/>
    <property type="match status" value="1"/>
</dbReference>
<keyword evidence="6 13" id="KW-0418">Kinase</keyword>
<dbReference type="Pfam" id="PF00512">
    <property type="entry name" value="HisKA"/>
    <property type="match status" value="1"/>
</dbReference>
<keyword evidence="4 13" id="KW-0808">Transferase</keyword>
<dbReference type="InterPro" id="IPR000014">
    <property type="entry name" value="PAS"/>
</dbReference>
<evidence type="ECO:0000259" key="10">
    <source>
        <dbReference type="PROSITE" id="PS50109"/>
    </source>
</evidence>
<feature type="transmembrane region" description="Helical" evidence="9">
    <location>
        <begin position="12"/>
        <end position="31"/>
    </location>
</feature>
<proteinExistence type="predicted"/>
<dbReference type="GO" id="GO:0005886">
    <property type="term" value="C:plasma membrane"/>
    <property type="evidence" value="ECO:0007669"/>
    <property type="project" value="TreeGrafter"/>
</dbReference>
<dbReference type="Pfam" id="PF02518">
    <property type="entry name" value="HATPase_c"/>
    <property type="match status" value="1"/>
</dbReference>
<dbReference type="Pfam" id="PF00989">
    <property type="entry name" value="PAS"/>
    <property type="match status" value="1"/>
</dbReference>
<feature type="transmembrane region" description="Helical" evidence="9">
    <location>
        <begin position="194"/>
        <end position="212"/>
    </location>
</feature>
<evidence type="ECO:0000256" key="8">
    <source>
        <dbReference type="ARBA" id="ARBA00023012"/>
    </source>
</evidence>